<dbReference type="EMBL" id="SJOI01000001">
    <property type="protein sequence ID" value="TCL05255.1"/>
    <property type="molecule type" value="Genomic_DNA"/>
</dbReference>
<protein>
    <submittedName>
        <fullName evidence="2">Cellulose biosynthesis protein BcsO</fullName>
    </submittedName>
</protein>
<accession>A0A4R1NCI4</accession>
<dbReference type="AlphaFoldDB" id="A0A4R1NCI4"/>
<feature type="region of interest" description="Disordered" evidence="1">
    <location>
        <begin position="117"/>
        <end position="179"/>
    </location>
</feature>
<proteinExistence type="predicted"/>
<dbReference type="InterPro" id="IPR031484">
    <property type="entry name" value="CBP_BcsO"/>
</dbReference>
<reference evidence="2 3" key="1">
    <citation type="submission" date="2019-02" db="EMBL/GenBank/DDBJ databases">
        <title>Investigation of anaerobic lignin degradation for improved lignocellulosic biofuels.</title>
        <authorList>
            <person name="Deangelis K."/>
        </authorList>
    </citation>
    <scope>NUCLEOTIDE SEQUENCE [LARGE SCALE GENOMIC DNA]</scope>
    <source>
        <strain evidence="2 3">159R</strain>
    </source>
</reference>
<sequence length="218" mass="23592">MNNYDDIKRFKEKLNMESIDYKEIAENNPHNTPHNWAILKQIAAADEPYHPLDQGQTTQPVPVQVSNKEFTASAFDKPAAMPSPRDLSRNDAQGIKEPAFASPLMAAVSKVLSAEQGAGYAEEERPPAGSSPVSGSGHGERGFRPSILDSVDRGLPQPAAAPASPLNRDNARAQPAAAPVNEMRFSRLFNRKSPLTTGVAPGRDMPLSLLLENIALCR</sequence>
<evidence type="ECO:0000256" key="1">
    <source>
        <dbReference type="SAM" id="MobiDB-lite"/>
    </source>
</evidence>
<dbReference type="Proteomes" id="UP000294555">
    <property type="component" value="Unassembled WGS sequence"/>
</dbReference>
<keyword evidence="3" id="KW-1185">Reference proteome</keyword>
<comment type="caution">
    <text evidence="2">The sequence shown here is derived from an EMBL/GenBank/DDBJ whole genome shotgun (WGS) entry which is preliminary data.</text>
</comment>
<evidence type="ECO:0000313" key="2">
    <source>
        <dbReference type="EMBL" id="TCL05255.1"/>
    </source>
</evidence>
<gene>
    <name evidence="2" type="ORF">EZJ58_3429</name>
</gene>
<evidence type="ECO:0000313" key="3">
    <source>
        <dbReference type="Proteomes" id="UP000294555"/>
    </source>
</evidence>
<feature type="compositionally biased region" description="Low complexity" evidence="1">
    <location>
        <begin position="156"/>
        <end position="165"/>
    </location>
</feature>
<organism evidence="2 3">
    <name type="scientific">Sodalis ligni</name>
    <dbReference type="NCBI Taxonomy" id="2697027"/>
    <lineage>
        <taxon>Bacteria</taxon>
        <taxon>Pseudomonadati</taxon>
        <taxon>Pseudomonadota</taxon>
        <taxon>Gammaproteobacteria</taxon>
        <taxon>Enterobacterales</taxon>
        <taxon>Bruguierivoracaceae</taxon>
        <taxon>Sodalis</taxon>
    </lineage>
</organism>
<dbReference type="Pfam" id="PF17037">
    <property type="entry name" value="CBP_BcsO"/>
    <property type="match status" value="1"/>
</dbReference>
<name>A0A4R1NCI4_9GAMM</name>